<accession>A0A4Z0M4F2</accession>
<keyword evidence="1" id="KW-1133">Transmembrane helix</keyword>
<feature type="transmembrane region" description="Helical" evidence="1">
    <location>
        <begin position="78"/>
        <end position="99"/>
    </location>
</feature>
<evidence type="ECO:0000256" key="1">
    <source>
        <dbReference type="SAM" id="Phobius"/>
    </source>
</evidence>
<organism evidence="2 3">
    <name type="scientific">Mangrovimicrobium sediminis</name>
    <dbReference type="NCBI Taxonomy" id="2562682"/>
    <lineage>
        <taxon>Bacteria</taxon>
        <taxon>Pseudomonadati</taxon>
        <taxon>Pseudomonadota</taxon>
        <taxon>Gammaproteobacteria</taxon>
        <taxon>Cellvibrionales</taxon>
        <taxon>Halieaceae</taxon>
        <taxon>Mangrovimicrobium</taxon>
    </lineage>
</organism>
<comment type="caution">
    <text evidence="2">The sequence shown here is derived from an EMBL/GenBank/DDBJ whole genome shotgun (WGS) entry which is preliminary data.</text>
</comment>
<dbReference type="Gene3D" id="3.30.1390.10">
    <property type="match status" value="1"/>
</dbReference>
<dbReference type="InterPro" id="IPR014719">
    <property type="entry name" value="Ribosomal_bL12_C/ClpS-like"/>
</dbReference>
<dbReference type="OrthoDB" id="8857528at2"/>
<keyword evidence="1" id="KW-0812">Transmembrane</keyword>
<keyword evidence="1" id="KW-0472">Membrane</keyword>
<evidence type="ECO:0008006" key="4">
    <source>
        <dbReference type="Google" id="ProtNLM"/>
    </source>
</evidence>
<dbReference type="EMBL" id="SRLE01000006">
    <property type="protein sequence ID" value="TGD74344.1"/>
    <property type="molecule type" value="Genomic_DNA"/>
</dbReference>
<sequence>MITLASLALASGKILVKPEIDMPEEVIAEIRANRKVAAIKLLRQQQGVDLKTAKERVDAYITQNPPDPSLQPPAAETGVGRIVLLIIGVSVIFGIYRYFS</sequence>
<dbReference type="RefSeq" id="WP_135443193.1">
    <property type="nucleotide sequence ID" value="NZ_SRLE01000006.1"/>
</dbReference>
<dbReference type="Proteomes" id="UP000298050">
    <property type="component" value="Unassembled WGS sequence"/>
</dbReference>
<proteinExistence type="predicted"/>
<gene>
    <name evidence="2" type="ORF">E4634_09530</name>
</gene>
<evidence type="ECO:0000313" key="2">
    <source>
        <dbReference type="EMBL" id="TGD74344.1"/>
    </source>
</evidence>
<protein>
    <recommendedName>
        <fullName evidence="4">Ribosomal protein L7/L12 C-terminal domain-containing protein</fullName>
    </recommendedName>
</protein>
<evidence type="ECO:0000313" key="3">
    <source>
        <dbReference type="Proteomes" id="UP000298050"/>
    </source>
</evidence>
<keyword evidence="3" id="KW-1185">Reference proteome</keyword>
<name>A0A4Z0M4F2_9GAMM</name>
<dbReference type="AlphaFoldDB" id="A0A4Z0M4F2"/>
<reference evidence="2 3" key="1">
    <citation type="submission" date="2019-04" db="EMBL/GenBank/DDBJ databases">
        <title>Taxonomy of novel Haliea sp. from mangrove soil of West Coast of India.</title>
        <authorList>
            <person name="Verma A."/>
            <person name="Kumar P."/>
            <person name="Krishnamurthi S."/>
        </authorList>
    </citation>
    <scope>NUCLEOTIDE SEQUENCE [LARGE SCALE GENOMIC DNA]</scope>
    <source>
        <strain evidence="2 3">SAOS-164</strain>
    </source>
</reference>